<keyword evidence="3" id="KW-1185">Reference proteome</keyword>
<sequence length="459" mass="52454">MKKNRRMTLANNNIVVEYTNERIIPAGGLAVVGAILGKSDFTKRLNRMDVTENRSQHQIKNGDIILTYIGMLCMGKPYFEAVHEMDDDKAFYQAALGITRSIPSEETLRQCMDDIGDSLRSLILDENIRMLLANKIQPGVLSNGFIPVDIDVTPMDNSKSGKEGVSRTYKGYDGYAPMMAYIGTEGYAINFELREGKQHCQNGTVAFLQETIKLCKKLTDKPLLIRLDSGNDSIDNVAVLIQEGCYFIIKRNLRRESKEEWFNMAKQHCQNVTTPREGKTIYIGSDWKTVTSKQFKQEFTLRAGYEITERTINKYGQFMFPTDIEVETWWTNLGETDREIIRLYHAHGECEQYHSEIKTDMDIERLPFGKFDTNALVLELSIIAYNILRMIGQGTIGGRAPRQKRDVKRRRMRTVISNLIMMASHITTHARQLIMGLGKSNIWRHIFADYCANNILATA</sequence>
<dbReference type="Proteomes" id="UP000005039">
    <property type="component" value="Unassembled WGS sequence"/>
</dbReference>
<evidence type="ECO:0000313" key="2">
    <source>
        <dbReference type="EMBL" id="EIC96197.1"/>
    </source>
</evidence>
<evidence type="ECO:0000313" key="3">
    <source>
        <dbReference type="Proteomes" id="UP000005039"/>
    </source>
</evidence>
<organism evidence="2 3">
    <name type="scientific">Lachnoanaerobaculum saburreum F0468</name>
    <dbReference type="NCBI Taxonomy" id="1095750"/>
    <lineage>
        <taxon>Bacteria</taxon>
        <taxon>Bacillati</taxon>
        <taxon>Bacillota</taxon>
        <taxon>Clostridia</taxon>
        <taxon>Lachnospirales</taxon>
        <taxon>Lachnospiraceae</taxon>
        <taxon>Lachnoanaerobaculum</taxon>
    </lineage>
</organism>
<name>I0R939_9FIRM</name>
<dbReference type="AlphaFoldDB" id="I0R939"/>
<reference evidence="2 3" key="1">
    <citation type="submission" date="2012-03" db="EMBL/GenBank/DDBJ databases">
        <authorList>
            <person name="Durkin A.S."/>
            <person name="McCorrison J."/>
            <person name="Torralba M."/>
            <person name="Gillis M."/>
            <person name="Methe B."/>
            <person name="Sutton G."/>
            <person name="Nelson K.E."/>
        </authorList>
    </citation>
    <scope>NUCLEOTIDE SEQUENCE [LARGE SCALE GENOMIC DNA]</scope>
    <source>
        <strain evidence="2 3">F0468</strain>
    </source>
</reference>
<dbReference type="InterPro" id="IPR012337">
    <property type="entry name" value="RNaseH-like_sf"/>
</dbReference>
<dbReference type="eggNOG" id="COG3385">
    <property type="taxonomic scope" value="Bacteria"/>
</dbReference>
<evidence type="ECO:0000259" key="1">
    <source>
        <dbReference type="Pfam" id="PF13701"/>
    </source>
</evidence>
<dbReference type="InterPro" id="IPR025668">
    <property type="entry name" value="Tnp_DDE_dom"/>
</dbReference>
<dbReference type="OrthoDB" id="9815173at2"/>
<accession>I0R939</accession>
<proteinExistence type="predicted"/>
<feature type="domain" description="Transposase DDE" evidence="1">
    <location>
        <begin position="10"/>
        <end position="451"/>
    </location>
</feature>
<dbReference type="Pfam" id="PF13701">
    <property type="entry name" value="DDE_Tnp_1_4"/>
    <property type="match status" value="1"/>
</dbReference>
<protein>
    <submittedName>
        <fullName evidence="2">Transposase, IS4 family</fullName>
    </submittedName>
</protein>
<dbReference type="PATRIC" id="fig|1095750.3.peg.1054"/>
<dbReference type="InterPro" id="IPR047960">
    <property type="entry name" value="Transpos_IS1380"/>
</dbReference>
<dbReference type="SUPFAM" id="SSF53098">
    <property type="entry name" value="Ribonuclease H-like"/>
    <property type="match status" value="1"/>
</dbReference>
<comment type="caution">
    <text evidence="2">The sequence shown here is derived from an EMBL/GenBank/DDBJ whole genome shotgun (WGS) entry which is preliminary data.</text>
</comment>
<dbReference type="NCBIfam" id="NF033539">
    <property type="entry name" value="transpos_IS1380"/>
    <property type="match status" value="1"/>
</dbReference>
<dbReference type="EMBL" id="AJGH01000054">
    <property type="protein sequence ID" value="EIC96197.1"/>
    <property type="molecule type" value="Genomic_DNA"/>
</dbReference>
<dbReference type="RefSeq" id="WP_008753691.1">
    <property type="nucleotide sequence ID" value="NZ_AJGH01000054.1"/>
</dbReference>
<gene>
    <name evidence="2" type="ORF">HMPREF9970_1052</name>
</gene>